<protein>
    <recommendedName>
        <fullName evidence="9">Lipoyl-binding domain-containing protein</fullName>
    </recommendedName>
</protein>
<dbReference type="Proteomes" id="UP000054097">
    <property type="component" value="Unassembled WGS sequence"/>
</dbReference>
<dbReference type="InterPro" id="IPR011053">
    <property type="entry name" value="Single_hybrid_motif"/>
</dbReference>
<dbReference type="STRING" id="933852.A0A0C2WRI5"/>
<dbReference type="FunFam" id="2.40.50.100:FF:000010">
    <property type="entry name" value="Acetyltransferase component of pyruvate dehydrogenase complex"/>
    <property type="match status" value="1"/>
</dbReference>
<dbReference type="Pfam" id="PF02817">
    <property type="entry name" value="E3_binding"/>
    <property type="match status" value="1"/>
</dbReference>
<dbReference type="Gene3D" id="4.10.320.10">
    <property type="entry name" value="E3-binding domain"/>
    <property type="match status" value="1"/>
</dbReference>
<sequence length="267" mass="27872">MPAMSPTMTEGGIASWKKKEGESFSSGDVLLEIETDKATIDVEAQEDGVLGKIIAKEGEKGLPVGKVIALLVEEGDDISNLEIPKEEEARPAEPTKPVKADSKSDAPPTSAPASPNPTKPAAHIHVEGPMFPSVIRLLSEAGIKDYKKIKGTGVRGMLTKGDVLAYMGKASSPTGTYKSSALSAAPQAAAPPKKEVKPVDALGLRRMIVSGLTEITSAQQSALKGPAPTFDDVLNDYLPISTKATQPPAGLPIATSPKKPDFLDGLL</sequence>
<feature type="domain" description="Peripheral subunit-binding (PSBD)" evidence="6">
    <location>
        <begin position="129"/>
        <end position="167"/>
    </location>
</feature>
<dbReference type="GO" id="GO:0045254">
    <property type="term" value="C:pyruvate dehydrogenase complex"/>
    <property type="evidence" value="ECO:0007669"/>
    <property type="project" value="InterPro"/>
</dbReference>
<evidence type="ECO:0000256" key="1">
    <source>
        <dbReference type="ARBA" id="ARBA00007317"/>
    </source>
</evidence>
<dbReference type="PANTHER" id="PTHR23151">
    <property type="entry name" value="DIHYDROLIPOAMIDE ACETYL/SUCCINYL-TRANSFERASE-RELATED"/>
    <property type="match status" value="1"/>
</dbReference>
<dbReference type="GO" id="GO:0004742">
    <property type="term" value="F:dihydrolipoyllysine-residue acetyltransferase activity"/>
    <property type="evidence" value="ECO:0007669"/>
    <property type="project" value="TreeGrafter"/>
</dbReference>
<feature type="region of interest" description="Disordered" evidence="4">
    <location>
        <begin position="245"/>
        <end position="267"/>
    </location>
</feature>
<reference evidence="7 8" key="1">
    <citation type="submission" date="2014-04" db="EMBL/GenBank/DDBJ databases">
        <authorList>
            <consortium name="DOE Joint Genome Institute"/>
            <person name="Kuo A."/>
            <person name="Zuccaro A."/>
            <person name="Kohler A."/>
            <person name="Nagy L.G."/>
            <person name="Floudas D."/>
            <person name="Copeland A."/>
            <person name="Barry K.W."/>
            <person name="Cichocki N."/>
            <person name="Veneault-Fourrey C."/>
            <person name="LaButti K."/>
            <person name="Lindquist E.A."/>
            <person name="Lipzen A."/>
            <person name="Lundell T."/>
            <person name="Morin E."/>
            <person name="Murat C."/>
            <person name="Sun H."/>
            <person name="Tunlid A."/>
            <person name="Henrissat B."/>
            <person name="Grigoriev I.V."/>
            <person name="Hibbett D.S."/>
            <person name="Martin F."/>
            <person name="Nordberg H.P."/>
            <person name="Cantor M.N."/>
            <person name="Hua S.X."/>
        </authorList>
    </citation>
    <scope>NUCLEOTIDE SEQUENCE [LARGE SCALE GENOMIC DNA]</scope>
    <source>
        <strain evidence="7 8">MAFF 305830</strain>
    </source>
</reference>
<dbReference type="PANTHER" id="PTHR23151:SF82">
    <property type="entry name" value="PYRUVATE DEHYDROGENASE COMPLEX PROTEIN X COMPONENT, MITOCHONDRIAL"/>
    <property type="match status" value="1"/>
</dbReference>
<evidence type="ECO:0000259" key="5">
    <source>
        <dbReference type="PROSITE" id="PS50968"/>
    </source>
</evidence>
<gene>
    <name evidence="7" type="ORF">M408DRAFT_329232</name>
</gene>
<dbReference type="OrthoDB" id="537444at2759"/>
<accession>A0A0C2WRI5</accession>
<dbReference type="Gene3D" id="2.40.50.100">
    <property type="match status" value="1"/>
</dbReference>
<reference evidence="8" key="2">
    <citation type="submission" date="2015-01" db="EMBL/GenBank/DDBJ databases">
        <title>Evolutionary Origins and Diversification of the Mycorrhizal Mutualists.</title>
        <authorList>
            <consortium name="DOE Joint Genome Institute"/>
            <consortium name="Mycorrhizal Genomics Consortium"/>
            <person name="Kohler A."/>
            <person name="Kuo A."/>
            <person name="Nagy L.G."/>
            <person name="Floudas D."/>
            <person name="Copeland A."/>
            <person name="Barry K.W."/>
            <person name="Cichocki N."/>
            <person name="Veneault-Fourrey C."/>
            <person name="LaButti K."/>
            <person name="Lindquist E.A."/>
            <person name="Lipzen A."/>
            <person name="Lundell T."/>
            <person name="Morin E."/>
            <person name="Murat C."/>
            <person name="Riley R."/>
            <person name="Ohm R."/>
            <person name="Sun H."/>
            <person name="Tunlid A."/>
            <person name="Henrissat B."/>
            <person name="Grigoriev I.V."/>
            <person name="Hibbett D.S."/>
            <person name="Martin F."/>
        </authorList>
    </citation>
    <scope>NUCLEOTIDE SEQUENCE [LARGE SCALE GENOMIC DNA]</scope>
    <source>
        <strain evidence="8">MAFF 305830</strain>
    </source>
</reference>
<keyword evidence="2" id="KW-0450">Lipoyl</keyword>
<evidence type="ECO:0000313" key="8">
    <source>
        <dbReference type="Proteomes" id="UP000054097"/>
    </source>
</evidence>
<feature type="domain" description="Lipoyl-binding" evidence="5">
    <location>
        <begin position="1"/>
        <end position="72"/>
    </location>
</feature>
<organism evidence="7 8">
    <name type="scientific">Serendipita vermifera MAFF 305830</name>
    <dbReference type="NCBI Taxonomy" id="933852"/>
    <lineage>
        <taxon>Eukaryota</taxon>
        <taxon>Fungi</taxon>
        <taxon>Dikarya</taxon>
        <taxon>Basidiomycota</taxon>
        <taxon>Agaricomycotina</taxon>
        <taxon>Agaricomycetes</taxon>
        <taxon>Sebacinales</taxon>
        <taxon>Serendipitaceae</taxon>
        <taxon>Serendipita</taxon>
    </lineage>
</organism>
<proteinExistence type="inferred from homology"/>
<dbReference type="InterPro" id="IPR045257">
    <property type="entry name" value="E2/Pdx1"/>
</dbReference>
<dbReference type="SUPFAM" id="SSF47005">
    <property type="entry name" value="Peripheral subunit-binding domain of 2-oxo acid dehydrogenase complex"/>
    <property type="match status" value="1"/>
</dbReference>
<dbReference type="EMBL" id="KN824291">
    <property type="protein sequence ID" value="KIM28778.1"/>
    <property type="molecule type" value="Genomic_DNA"/>
</dbReference>
<feature type="compositionally biased region" description="Basic and acidic residues" evidence="4">
    <location>
        <begin position="83"/>
        <end position="104"/>
    </location>
</feature>
<dbReference type="HOGENOM" id="CLU_035825_0_0_1"/>
<dbReference type="GO" id="GO:0006086">
    <property type="term" value="P:pyruvate decarboxylation to acetyl-CoA"/>
    <property type="evidence" value="ECO:0007669"/>
    <property type="project" value="InterPro"/>
</dbReference>
<keyword evidence="3" id="KW-0809">Transit peptide</keyword>
<evidence type="ECO:0000256" key="2">
    <source>
        <dbReference type="ARBA" id="ARBA00022823"/>
    </source>
</evidence>
<dbReference type="CDD" id="cd06849">
    <property type="entry name" value="lipoyl_domain"/>
    <property type="match status" value="1"/>
</dbReference>
<dbReference type="PROSITE" id="PS50968">
    <property type="entry name" value="BIOTINYL_LIPOYL"/>
    <property type="match status" value="1"/>
</dbReference>
<evidence type="ECO:0000256" key="3">
    <source>
        <dbReference type="ARBA" id="ARBA00022946"/>
    </source>
</evidence>
<dbReference type="AlphaFoldDB" id="A0A0C2WRI5"/>
<evidence type="ECO:0008006" key="9">
    <source>
        <dbReference type="Google" id="ProtNLM"/>
    </source>
</evidence>
<feature type="compositionally biased region" description="Basic and acidic residues" evidence="4">
    <location>
        <begin position="258"/>
        <end position="267"/>
    </location>
</feature>
<dbReference type="InterPro" id="IPR003016">
    <property type="entry name" value="2-oxoA_DH_lipoyl-BS"/>
</dbReference>
<name>A0A0C2WRI5_SERVB</name>
<dbReference type="Pfam" id="PF00364">
    <property type="entry name" value="Biotin_lipoyl"/>
    <property type="match status" value="1"/>
</dbReference>
<keyword evidence="8" id="KW-1185">Reference proteome</keyword>
<feature type="region of interest" description="Disordered" evidence="4">
    <location>
        <begin position="80"/>
        <end position="124"/>
    </location>
</feature>
<dbReference type="PROSITE" id="PS00189">
    <property type="entry name" value="LIPOYL"/>
    <property type="match status" value="1"/>
</dbReference>
<dbReference type="InterPro" id="IPR036625">
    <property type="entry name" value="E3-bd_dom_sf"/>
</dbReference>
<comment type="similarity">
    <text evidence="1">Belongs to the 2-oxoacid dehydrogenase family.</text>
</comment>
<evidence type="ECO:0000259" key="6">
    <source>
        <dbReference type="PROSITE" id="PS51826"/>
    </source>
</evidence>
<evidence type="ECO:0000313" key="7">
    <source>
        <dbReference type="EMBL" id="KIM28778.1"/>
    </source>
</evidence>
<evidence type="ECO:0000256" key="4">
    <source>
        <dbReference type="SAM" id="MobiDB-lite"/>
    </source>
</evidence>
<dbReference type="InterPro" id="IPR004167">
    <property type="entry name" value="PSBD"/>
</dbReference>
<feature type="region of interest" description="Disordered" evidence="4">
    <location>
        <begin position="1"/>
        <end position="24"/>
    </location>
</feature>
<dbReference type="PROSITE" id="PS51826">
    <property type="entry name" value="PSBD"/>
    <property type="match status" value="1"/>
</dbReference>
<dbReference type="InterPro" id="IPR000089">
    <property type="entry name" value="Biotin_lipoyl"/>
</dbReference>
<dbReference type="SUPFAM" id="SSF51230">
    <property type="entry name" value="Single hybrid motif"/>
    <property type="match status" value="1"/>
</dbReference>